<dbReference type="InParanoid" id="A8P0X9"/>
<evidence type="ECO:0000313" key="3">
    <source>
        <dbReference type="Proteomes" id="UP000001861"/>
    </source>
</evidence>
<dbReference type="OrthoDB" id="3208495at2759"/>
<sequence>MPTNDDIPQANTQRDPKSRKSQARVIRQRLAEAALGSRGATFFAECVCGRQLNTEGTYTAHIRKCTEFIAFSAQAVEENRRRLAAADPERLDVQHGQHTRKRRRLEGTPPAPYWLDRNNLDVDYGSDDLHLIEKDDLDGASSTIDDSEEINDQDPQLASPSSEHGRGKRKPKSIWLSRYADYLPSSTVPFTIPGPAQRQPAVTAQSRTNPTEEPSSEPSSSAQPPPELQIRETARNAFGLYKRFKTVEDQPHDPDLFVTPPDLHDDESAPIPPPEQLGSDTNPLHPYPNLSSFLLSEWWWKDREGKSQRDFMELISIVGNENWDAAGVRDANWGKIDRVLTSGTRPDDKEEWVDDDGTAWVTGEVTIDVPLRSKHTKRGSIPYTIPDFTYRPLMSVIRDKLSDAKDGDNFHYVPYELRWKPGESKENVQVHGELYTSPAFLDEYEKLLPAGSSLDFDARRSRSVGKVTRIRARNCPVSRDLQSRDLARARGLAAVPELSDPPDNPVDFRRALGKLSNGSRIVYSNRSRVL</sequence>
<feature type="region of interest" description="Disordered" evidence="1">
    <location>
        <begin position="139"/>
        <end position="171"/>
    </location>
</feature>
<comment type="caution">
    <text evidence="2">The sequence shown here is derived from an EMBL/GenBank/DDBJ whole genome shotgun (WGS) entry which is preliminary data.</text>
</comment>
<name>A8P0X9_COPC7</name>
<evidence type="ECO:0000313" key="2">
    <source>
        <dbReference type="EMBL" id="EAU83825.2"/>
    </source>
</evidence>
<reference evidence="2 3" key="1">
    <citation type="journal article" date="2010" name="Proc. Natl. Acad. Sci. U.S.A.">
        <title>Insights into evolution of multicellular fungi from the assembled chromosomes of the mushroom Coprinopsis cinerea (Coprinus cinereus).</title>
        <authorList>
            <person name="Stajich J.E."/>
            <person name="Wilke S.K."/>
            <person name="Ahren D."/>
            <person name="Au C.H."/>
            <person name="Birren B.W."/>
            <person name="Borodovsky M."/>
            <person name="Burns C."/>
            <person name="Canback B."/>
            <person name="Casselton L.A."/>
            <person name="Cheng C.K."/>
            <person name="Deng J."/>
            <person name="Dietrich F.S."/>
            <person name="Fargo D.C."/>
            <person name="Farman M.L."/>
            <person name="Gathman A.C."/>
            <person name="Goldberg J."/>
            <person name="Guigo R."/>
            <person name="Hoegger P.J."/>
            <person name="Hooker J.B."/>
            <person name="Huggins A."/>
            <person name="James T.Y."/>
            <person name="Kamada T."/>
            <person name="Kilaru S."/>
            <person name="Kodira C."/>
            <person name="Kues U."/>
            <person name="Kupfer D."/>
            <person name="Kwan H.S."/>
            <person name="Lomsadze A."/>
            <person name="Li W."/>
            <person name="Lilly W.W."/>
            <person name="Ma L.J."/>
            <person name="Mackey A.J."/>
            <person name="Manning G."/>
            <person name="Martin F."/>
            <person name="Muraguchi H."/>
            <person name="Natvig D.O."/>
            <person name="Palmerini H."/>
            <person name="Ramesh M.A."/>
            <person name="Rehmeyer C.J."/>
            <person name="Roe B.A."/>
            <person name="Shenoy N."/>
            <person name="Stanke M."/>
            <person name="Ter-Hovhannisyan V."/>
            <person name="Tunlid A."/>
            <person name="Velagapudi R."/>
            <person name="Vision T.J."/>
            <person name="Zeng Q."/>
            <person name="Zolan M.E."/>
            <person name="Pukkila P.J."/>
        </authorList>
    </citation>
    <scope>NUCLEOTIDE SEQUENCE [LARGE SCALE GENOMIC DNA]</scope>
    <source>
        <strain evidence="3">Okayama-7 / 130 / ATCC MYA-4618 / FGSC 9003</strain>
    </source>
</reference>
<feature type="compositionally biased region" description="Low complexity" evidence="1">
    <location>
        <begin position="212"/>
        <end position="222"/>
    </location>
</feature>
<dbReference type="VEuPathDB" id="FungiDB:CC1G_13301"/>
<proteinExistence type="predicted"/>
<feature type="region of interest" description="Disordered" evidence="1">
    <location>
        <begin position="249"/>
        <end position="284"/>
    </location>
</feature>
<dbReference type="Proteomes" id="UP000001861">
    <property type="component" value="Unassembled WGS sequence"/>
</dbReference>
<evidence type="ECO:0000256" key="1">
    <source>
        <dbReference type="SAM" id="MobiDB-lite"/>
    </source>
</evidence>
<feature type="region of interest" description="Disordered" evidence="1">
    <location>
        <begin position="86"/>
        <end position="111"/>
    </location>
</feature>
<feature type="region of interest" description="Disordered" evidence="1">
    <location>
        <begin position="189"/>
        <end position="228"/>
    </location>
</feature>
<feature type="region of interest" description="Disordered" evidence="1">
    <location>
        <begin position="1"/>
        <end position="22"/>
    </location>
</feature>
<dbReference type="KEGG" id="cci:CC1G_13301"/>
<dbReference type="GeneID" id="6014558"/>
<accession>A8P0X9</accession>
<dbReference type="AlphaFoldDB" id="A8P0X9"/>
<dbReference type="STRING" id="240176.A8P0X9"/>
<protein>
    <submittedName>
        <fullName evidence="2">Uncharacterized protein</fullName>
    </submittedName>
</protein>
<dbReference type="HOGENOM" id="CLU_513876_0_0_1"/>
<keyword evidence="3" id="KW-1185">Reference proteome</keyword>
<dbReference type="EMBL" id="AACS02000006">
    <property type="protein sequence ID" value="EAU83825.2"/>
    <property type="molecule type" value="Genomic_DNA"/>
</dbReference>
<dbReference type="OMA" id="YTESCIC"/>
<gene>
    <name evidence="2" type="ORF">CC1G_13301</name>
</gene>
<dbReference type="RefSeq" id="XP_001837991.2">
    <property type="nucleotide sequence ID" value="XM_001837939.2"/>
</dbReference>
<organism evidence="2 3">
    <name type="scientific">Coprinopsis cinerea (strain Okayama-7 / 130 / ATCC MYA-4618 / FGSC 9003)</name>
    <name type="common">Inky cap fungus</name>
    <name type="synonym">Hormographiella aspergillata</name>
    <dbReference type="NCBI Taxonomy" id="240176"/>
    <lineage>
        <taxon>Eukaryota</taxon>
        <taxon>Fungi</taxon>
        <taxon>Dikarya</taxon>
        <taxon>Basidiomycota</taxon>
        <taxon>Agaricomycotina</taxon>
        <taxon>Agaricomycetes</taxon>
        <taxon>Agaricomycetidae</taxon>
        <taxon>Agaricales</taxon>
        <taxon>Agaricineae</taxon>
        <taxon>Psathyrellaceae</taxon>
        <taxon>Coprinopsis</taxon>
    </lineage>
</organism>
<feature type="compositionally biased region" description="Polar residues" evidence="1">
    <location>
        <begin position="200"/>
        <end position="211"/>
    </location>
</feature>
<feature type="compositionally biased region" description="Polar residues" evidence="1">
    <location>
        <begin position="153"/>
        <end position="162"/>
    </location>
</feature>